<dbReference type="PANTHER" id="PTHR45786:SF74">
    <property type="entry name" value="ATP-DEPENDENT DNA HELICASE"/>
    <property type="match status" value="1"/>
</dbReference>
<gene>
    <name evidence="1" type="ORF">Tci_052660</name>
</gene>
<proteinExistence type="predicted"/>
<sequence>MAKDWCNTHNSPDFCLRLHSEQKTTRQYNAPTVSEVEDIIINDFKDAHPTRDIFIERKYTGPQRVSELHPSYMAIQYPLLFSYGEDGFHEKIPYHENARTRKTKRGYVIMKEYYSYIIHQWPDQGNILLKEGCLFQQNFVDAYTAVEEQKLKWTRNNQDTLRVDNNLYDAVTRRDMGAVGLVVYVIEFQKPSLPHAQILLWLEEHYKCKTPSEVDEIISGKMPSLTDDSDGYKMVTDYMLHETCGKDARNASCISDGKCSKHFTRAFLAATFLDEDGYPHYHCRDNKPSHLAARLGCAETKVATWDDLAFKIMPFGLNVKHLNVFCKNVDLKLKF</sequence>
<dbReference type="AlphaFoldDB" id="A0A6L2N6A2"/>
<protein>
    <submittedName>
        <fullName evidence="1">DNA helicase PIF1, ATP-dependent</fullName>
    </submittedName>
</protein>
<dbReference type="GO" id="GO:0004386">
    <property type="term" value="F:helicase activity"/>
    <property type="evidence" value="ECO:0007669"/>
    <property type="project" value="UniProtKB-KW"/>
</dbReference>
<dbReference type="EMBL" id="BKCJ010008123">
    <property type="protein sequence ID" value="GEU80682.1"/>
    <property type="molecule type" value="Genomic_DNA"/>
</dbReference>
<comment type="caution">
    <text evidence="1">The sequence shown here is derived from an EMBL/GenBank/DDBJ whole genome shotgun (WGS) entry which is preliminary data.</text>
</comment>
<accession>A0A6L2N6A2</accession>
<organism evidence="1">
    <name type="scientific">Tanacetum cinerariifolium</name>
    <name type="common">Dalmatian daisy</name>
    <name type="synonym">Chrysanthemum cinerariifolium</name>
    <dbReference type="NCBI Taxonomy" id="118510"/>
    <lineage>
        <taxon>Eukaryota</taxon>
        <taxon>Viridiplantae</taxon>
        <taxon>Streptophyta</taxon>
        <taxon>Embryophyta</taxon>
        <taxon>Tracheophyta</taxon>
        <taxon>Spermatophyta</taxon>
        <taxon>Magnoliopsida</taxon>
        <taxon>eudicotyledons</taxon>
        <taxon>Gunneridae</taxon>
        <taxon>Pentapetalae</taxon>
        <taxon>asterids</taxon>
        <taxon>campanulids</taxon>
        <taxon>Asterales</taxon>
        <taxon>Asteraceae</taxon>
        <taxon>Asteroideae</taxon>
        <taxon>Anthemideae</taxon>
        <taxon>Anthemidinae</taxon>
        <taxon>Tanacetum</taxon>
    </lineage>
</organism>
<dbReference type="PANTHER" id="PTHR45786">
    <property type="entry name" value="DNA BINDING PROTEIN-LIKE"/>
    <property type="match status" value="1"/>
</dbReference>
<evidence type="ECO:0000313" key="1">
    <source>
        <dbReference type="EMBL" id="GEU80682.1"/>
    </source>
</evidence>
<name>A0A6L2N6A2_TANCI</name>
<keyword evidence="1" id="KW-0067">ATP-binding</keyword>
<keyword evidence="1" id="KW-0547">Nucleotide-binding</keyword>
<keyword evidence="1" id="KW-0347">Helicase</keyword>
<keyword evidence="1" id="KW-0378">Hydrolase</keyword>
<reference evidence="1" key="1">
    <citation type="journal article" date="2019" name="Sci. Rep.">
        <title>Draft genome of Tanacetum cinerariifolium, the natural source of mosquito coil.</title>
        <authorList>
            <person name="Yamashiro T."/>
            <person name="Shiraishi A."/>
            <person name="Satake H."/>
            <person name="Nakayama K."/>
        </authorList>
    </citation>
    <scope>NUCLEOTIDE SEQUENCE</scope>
</reference>